<dbReference type="SUPFAM" id="SSF48371">
    <property type="entry name" value="ARM repeat"/>
    <property type="match status" value="3"/>
</dbReference>
<gene>
    <name evidence="10" type="primary">Aste57867_9816</name>
    <name evidence="9" type="ORF">As57867_009777</name>
    <name evidence="10" type="ORF">ASTE57867_9816</name>
</gene>
<sequence length="1529" mass="166071">MERRETACRGGGGHAATTTAQDKRRYSVASIIGRPSASVLDEMDPFMTDGGDDDDDERPTGETGVLHYATEADDDGLGRHRNPIPHLGWCYKGDAFYQRGLYTEALLYLSRLPRKAKPTAHYRVAGGSGNDDDELLDDDDDDDDAMHTRHPPATPSKRKVGVSKLLAPVPNSPVGGGGGRRRRDSVMSIDMGSTTAANSLGGTRLMRKRQCAMAIDAMAANSILHPTLFHDNVVQTLLSLCRTKDVVTSRSCVSALCHLSGSQKGRELMLQHGALSILQTALLLPGNEVYNVLATFANLSIEDSFESIFVKEKALESMVGHRKASEAAERLTSFTLFNLSCPSYTYPRINDVIRALVEHGHDCRDRLLLSHALYNLTATKSNRMKIAAIPDAFEVLNVLVTMTADSAIRSNALHSLWYLADTEGCRRPIIVHGSVRALISSLKATTDTQDLRCIFATLDNVATEALGCEEMANVGALASLAHLSNLLVDPALKTSVFKTISLILAGDTNVRHVDVAFFELLVSYVHASETKQISRYVLHSLGCLLAWTRPAVPDDDKAFLHNPTYLPKLLYHTFHTSFDANGADEYLQAVLLFNITLRYAPADVAKSAIPRVLAFGLDTTRDDIRALACGMLFNLFHAPGLHRTLLDHAGVLDLLVKLLAPPTSGTMDTPCKTLDIVCHLLDQQRLPEPTTVTLIYAVFPCLVKLCERGDSLVNAGCAACFARFGMVEPCRVTMVRNGLIAALSLLAGEDNAETLQLCVSTYSQLSCDASICRELIDKGIVHSLSSLAAAPEEVVRRACAVAFCNLSTNDENIVTLVKHGALKALLVISCVKSNDAITRRMCMKAVMNLMRSEVNIPAMCNDGLPWAFTIFAMSSEEQDFPILADAFCGLSYYKETRKGLAKTSTLTCFLQILHRIYDTPAGATMLKGILNMLADTDIATPLLNAGLLAELNHLAEADSIYIRRMVAQILTATFQTSPEARSKYMEEATLHIIGHLLKTDDGATKHSCAILLHILSLDDKTVRVLILNDTMTTVLDTIRASPSLDVMLLLMRAIYNISCRDELLVHVCKSGIVSSISYIVSSQGENPQSIAMCAAIMRNLSCEGTCHATLVNAHATTLLVTIFNAKDVVKLAKEDAAVGVCNLLLGRVNSSVMLTQGALMPILWLCAHASLESNILCSAVLRKLAMPPGNIQQLVDEGAVPCVVSLLETTTNLLIKRNCTATFCLLARKHSVRPSLASNGVISLTLDLLEDLKKSFYKSPLTTSIERMSVDLVSALAEFVRPNVPGEKHLSSTLFQLIDTDDSTTGNGGLACEWEQDRAFLVRAEDGPLPLAKPSAARQLRTADIPTLHVPLFPILSQGFTEGFDVSRTQLVMRTLESVVPKLENAYGGKGNSAEKMEDNLDVLRKVLNTHSNQGNAIHSTGWKKLVSMEFSAQKMFPKLRTPYPPVPINPEASDDAATPSVASTPTRTDTKPPKVPTSSQKKNSLTSIASFTIQQHVLGSPVRTVAGSPSPRTNNGRKILLTPVDDSV</sequence>
<dbReference type="OrthoDB" id="71090at2759"/>
<evidence type="ECO:0000256" key="3">
    <source>
        <dbReference type="ARBA" id="ARBA00022554"/>
    </source>
</evidence>
<dbReference type="GO" id="GO:0043495">
    <property type="term" value="F:protein-membrane adaptor activity"/>
    <property type="evidence" value="ECO:0007669"/>
    <property type="project" value="InterPro"/>
</dbReference>
<name>A0A485KPH9_9STRA</name>
<dbReference type="Proteomes" id="UP000332933">
    <property type="component" value="Unassembled WGS sequence"/>
</dbReference>
<dbReference type="GO" id="GO:0071562">
    <property type="term" value="P:nucleus-vacuole junction assembly"/>
    <property type="evidence" value="ECO:0007669"/>
    <property type="project" value="InterPro"/>
</dbReference>
<evidence type="ECO:0000256" key="5">
    <source>
        <dbReference type="ARBA" id="ARBA00023136"/>
    </source>
</evidence>
<feature type="region of interest" description="Disordered" evidence="8">
    <location>
        <begin position="36"/>
        <end position="62"/>
    </location>
</feature>
<evidence type="ECO:0000256" key="8">
    <source>
        <dbReference type="SAM" id="MobiDB-lite"/>
    </source>
</evidence>
<dbReference type="GO" id="GO:0005774">
    <property type="term" value="C:vacuolar membrane"/>
    <property type="evidence" value="ECO:0007669"/>
    <property type="project" value="UniProtKB-SubCell"/>
</dbReference>
<feature type="region of interest" description="Disordered" evidence="8">
    <location>
        <begin position="1503"/>
        <end position="1529"/>
    </location>
</feature>
<feature type="region of interest" description="Disordered" evidence="8">
    <location>
        <begin position="1"/>
        <end position="22"/>
    </location>
</feature>
<accession>A0A485KPH9</accession>
<evidence type="ECO:0000256" key="2">
    <source>
        <dbReference type="ARBA" id="ARBA00005462"/>
    </source>
</evidence>
<evidence type="ECO:0000256" key="7">
    <source>
        <dbReference type="ARBA" id="ARBA00026209"/>
    </source>
</evidence>
<proteinExistence type="inferred from homology"/>
<keyword evidence="5" id="KW-0472">Membrane</keyword>
<keyword evidence="6" id="KW-0449">Lipoprotein</keyword>
<dbReference type="Gene3D" id="1.25.10.10">
    <property type="entry name" value="Leucine-rich Repeat Variant"/>
    <property type="match status" value="4"/>
</dbReference>
<dbReference type="EMBL" id="VJMH01005165">
    <property type="protein sequence ID" value="KAF0699633.1"/>
    <property type="molecule type" value="Genomic_DNA"/>
</dbReference>
<dbReference type="InterPro" id="IPR011989">
    <property type="entry name" value="ARM-like"/>
</dbReference>
<keyword evidence="4" id="KW-0677">Repeat</keyword>
<feature type="compositionally biased region" description="Acidic residues" evidence="8">
    <location>
        <begin position="130"/>
        <end position="144"/>
    </location>
</feature>
<comment type="subcellular location">
    <subcellularLocation>
        <location evidence="1">Vacuole membrane</location>
        <topology evidence="1">Lipid-anchor</topology>
    </subcellularLocation>
</comment>
<evidence type="ECO:0000313" key="9">
    <source>
        <dbReference type="EMBL" id="KAF0699633.1"/>
    </source>
</evidence>
<dbReference type="PANTHER" id="PTHR47249:SF1">
    <property type="entry name" value="VACUOLAR PROTEIN 8"/>
    <property type="match status" value="1"/>
</dbReference>
<dbReference type="InterPro" id="IPR000225">
    <property type="entry name" value="Armadillo"/>
</dbReference>
<dbReference type="EMBL" id="CAADRA010005186">
    <property type="protein sequence ID" value="VFT86695.1"/>
    <property type="molecule type" value="Genomic_DNA"/>
</dbReference>
<protein>
    <recommendedName>
        <fullName evidence="7">Vacuolar protein 8</fullName>
    </recommendedName>
</protein>
<evidence type="ECO:0000256" key="6">
    <source>
        <dbReference type="ARBA" id="ARBA00023288"/>
    </source>
</evidence>
<feature type="region of interest" description="Disordered" evidence="8">
    <location>
        <begin position="1442"/>
        <end position="1485"/>
    </location>
</feature>
<reference evidence="10 11" key="1">
    <citation type="submission" date="2019-03" db="EMBL/GenBank/DDBJ databases">
        <authorList>
            <person name="Gaulin E."/>
            <person name="Dumas B."/>
        </authorList>
    </citation>
    <scope>NUCLEOTIDE SEQUENCE [LARGE SCALE GENOMIC DNA]</scope>
    <source>
        <strain evidence="10">CBS 568.67</strain>
    </source>
</reference>
<comment type="similarity">
    <text evidence="2">Belongs to the beta-catenin family.</text>
</comment>
<dbReference type="PANTHER" id="PTHR47249">
    <property type="entry name" value="VACUOLAR PROTEIN 8"/>
    <property type="match status" value="1"/>
</dbReference>
<keyword evidence="11" id="KW-1185">Reference proteome</keyword>
<dbReference type="InterPro" id="IPR016024">
    <property type="entry name" value="ARM-type_fold"/>
</dbReference>
<dbReference type="SMART" id="SM00185">
    <property type="entry name" value="ARM"/>
    <property type="match status" value="4"/>
</dbReference>
<reference evidence="9" key="2">
    <citation type="submission" date="2019-06" db="EMBL/GenBank/DDBJ databases">
        <title>Genomics analysis of Aphanomyces spp. identifies a new class of oomycete effector associated with host adaptation.</title>
        <authorList>
            <person name="Gaulin E."/>
        </authorList>
    </citation>
    <scope>NUCLEOTIDE SEQUENCE</scope>
    <source>
        <strain evidence="9">CBS 578.67</strain>
    </source>
</reference>
<evidence type="ECO:0000313" key="11">
    <source>
        <dbReference type="Proteomes" id="UP000332933"/>
    </source>
</evidence>
<dbReference type="Pfam" id="PF00514">
    <property type="entry name" value="Arm"/>
    <property type="match status" value="1"/>
</dbReference>
<evidence type="ECO:0000256" key="4">
    <source>
        <dbReference type="ARBA" id="ARBA00022737"/>
    </source>
</evidence>
<evidence type="ECO:0000256" key="1">
    <source>
        <dbReference type="ARBA" id="ARBA00004592"/>
    </source>
</evidence>
<dbReference type="InterPro" id="IPR045156">
    <property type="entry name" value="Vac8"/>
</dbReference>
<feature type="region of interest" description="Disordered" evidence="8">
    <location>
        <begin position="119"/>
        <end position="190"/>
    </location>
</feature>
<evidence type="ECO:0000313" key="10">
    <source>
        <dbReference type="EMBL" id="VFT86695.1"/>
    </source>
</evidence>
<keyword evidence="3" id="KW-0926">Vacuole</keyword>
<organism evidence="10 11">
    <name type="scientific">Aphanomyces stellatus</name>
    <dbReference type="NCBI Taxonomy" id="120398"/>
    <lineage>
        <taxon>Eukaryota</taxon>
        <taxon>Sar</taxon>
        <taxon>Stramenopiles</taxon>
        <taxon>Oomycota</taxon>
        <taxon>Saprolegniomycetes</taxon>
        <taxon>Saprolegniales</taxon>
        <taxon>Verrucalvaceae</taxon>
        <taxon>Aphanomyces</taxon>
    </lineage>
</organism>